<accession>A0A4S4LHH8</accession>
<feature type="domain" description="DUF4140" evidence="3">
    <location>
        <begin position="17"/>
        <end position="115"/>
    </location>
</feature>
<dbReference type="PANTHER" id="PTHR31005:SF8">
    <property type="entry name" value="DUF4139 DOMAIN-CONTAINING PROTEIN"/>
    <property type="match status" value="1"/>
</dbReference>
<sequence>MSSVITVDAAKYPLRSVTVFKSAKAEVVRTFKLSFQKGQNKAEIRGLSSSLDTESVRINGLGNVQLFDVVCTIGKANSNGPDSLAEVIRGLEAKKAAIVAEKKAISDAKDVLDSYSKTLKGDDVSPEQADGFVLKYIERMRALVKVGAELDEQILQLSRQIEKETTEGSIKQGKTNGEVTVVVMAKEAAEVELKLIYVVRNAMWLPTYELHATTDAGKPASTVSLHYRVRITQSTGEDWTNVALTLSTAAMDSSDQHIPALKPIRIRPPLPKGTNISHGAPAVFDSFGGPMQLRQQQIQQMPQQQQQQRQPVLFHAQRSAGAGLFGNANTPQPLQPQFGFAGLTPSAAQQPLQAQPTGAIAFGSANASAGSEDSEEWEEATSMGETPPPAFTEPTTVVKESPLSVSYLVEGESSIPSDGLAHKVSVAELKFEAQVAHVAVPHEKAVAYLQIGRTFSQAAVKNTSDYRLLPGSVNVFLDDSYVSKTSIHDIAPGDTFDCTLGPDSSTRITYTRQSKLTTAQASAFTEQFNTTTYTSRVTVHNQHNFALGTFIIRDALPVSDDEKRVKVILRRPSVLAEAKEGEKCDVKDGLKVRWMKAKDGKGGRKEGMFEWIWNVDAGKEVTIETEWDVKASADVRWVEAA</sequence>
<feature type="region of interest" description="Disordered" evidence="1">
    <location>
        <begin position="364"/>
        <end position="395"/>
    </location>
</feature>
<dbReference type="AlphaFoldDB" id="A0A4S4LHH8"/>
<organism evidence="4 5">
    <name type="scientific">Bondarzewia mesenterica</name>
    <dbReference type="NCBI Taxonomy" id="1095465"/>
    <lineage>
        <taxon>Eukaryota</taxon>
        <taxon>Fungi</taxon>
        <taxon>Dikarya</taxon>
        <taxon>Basidiomycota</taxon>
        <taxon>Agaricomycotina</taxon>
        <taxon>Agaricomycetes</taxon>
        <taxon>Russulales</taxon>
        <taxon>Bondarzewiaceae</taxon>
        <taxon>Bondarzewia</taxon>
    </lineage>
</organism>
<keyword evidence="5" id="KW-1185">Reference proteome</keyword>
<evidence type="ECO:0000313" key="5">
    <source>
        <dbReference type="Proteomes" id="UP000310158"/>
    </source>
</evidence>
<evidence type="ECO:0000259" key="2">
    <source>
        <dbReference type="Pfam" id="PF13598"/>
    </source>
</evidence>
<dbReference type="NCBIfam" id="TIGR02231">
    <property type="entry name" value="mucoidy inhibitor MuiA family protein"/>
    <property type="match status" value="2"/>
</dbReference>
<evidence type="ECO:0000259" key="3">
    <source>
        <dbReference type="Pfam" id="PF13600"/>
    </source>
</evidence>
<dbReference type="InterPro" id="IPR037291">
    <property type="entry name" value="DUF4139"/>
</dbReference>
<dbReference type="PANTHER" id="PTHR31005">
    <property type="entry name" value="DUF4139 DOMAIN-CONTAINING PROTEIN"/>
    <property type="match status" value="1"/>
</dbReference>
<dbReference type="InterPro" id="IPR025554">
    <property type="entry name" value="DUF4140"/>
</dbReference>
<proteinExistence type="predicted"/>
<dbReference type="OrthoDB" id="10068793at2759"/>
<evidence type="ECO:0000313" key="4">
    <source>
        <dbReference type="EMBL" id="THH11349.1"/>
    </source>
</evidence>
<feature type="domain" description="DUF4139" evidence="2">
    <location>
        <begin position="193"/>
        <end position="631"/>
    </location>
</feature>
<dbReference type="Pfam" id="PF13600">
    <property type="entry name" value="DUF4140"/>
    <property type="match status" value="1"/>
</dbReference>
<dbReference type="Pfam" id="PF13598">
    <property type="entry name" value="DUF4139"/>
    <property type="match status" value="1"/>
</dbReference>
<gene>
    <name evidence="4" type="ORF">EW146_g8074</name>
</gene>
<comment type="caution">
    <text evidence="4">The sequence shown here is derived from an EMBL/GenBank/DDBJ whole genome shotgun (WGS) entry which is preliminary data.</text>
</comment>
<reference evidence="4 5" key="1">
    <citation type="submission" date="2019-02" db="EMBL/GenBank/DDBJ databases">
        <title>Genome sequencing of the rare red list fungi Bondarzewia mesenterica.</title>
        <authorList>
            <person name="Buettner E."/>
            <person name="Kellner H."/>
        </authorList>
    </citation>
    <scope>NUCLEOTIDE SEQUENCE [LARGE SCALE GENOMIC DNA]</scope>
    <source>
        <strain evidence="4 5">DSM 108281</strain>
    </source>
</reference>
<dbReference type="InterPro" id="IPR011935">
    <property type="entry name" value="CHP02231"/>
</dbReference>
<name>A0A4S4LHH8_9AGAM</name>
<evidence type="ECO:0000256" key="1">
    <source>
        <dbReference type="SAM" id="MobiDB-lite"/>
    </source>
</evidence>
<dbReference type="EMBL" id="SGPL01000519">
    <property type="protein sequence ID" value="THH11349.1"/>
    <property type="molecule type" value="Genomic_DNA"/>
</dbReference>
<evidence type="ECO:0008006" key="6">
    <source>
        <dbReference type="Google" id="ProtNLM"/>
    </source>
</evidence>
<dbReference type="Proteomes" id="UP000310158">
    <property type="component" value="Unassembled WGS sequence"/>
</dbReference>
<protein>
    <recommendedName>
        <fullName evidence="6">DUF4139 domain-containing protein</fullName>
    </recommendedName>
</protein>